<dbReference type="Proteomes" id="UP000748308">
    <property type="component" value="Unassembled WGS sequence"/>
</dbReference>
<sequence>MAAFDDCLAKGRLKKIEPDINHVARELQTAKDELERARMSCGSGNWNEVAMQSYFVLTRCARAAIHARGYKDTNLYGLQVAIEHLFIQTGELEKDITKQIRDAKDVKDTVYHGRRATALEARNMIAAAQRFAKFVFGRLALPGFDAEQIPTNIPELNSRRAEAHGAADRDRLPEGQPGEGAPRPEWRPRPGGWQPRPDRPRSGGYSRPAGPARPAPRDGADDDDRQPEGDLQPDHSRQIDWLKMARPNPSAWSGRPPYRRAAAEQPRRWTPPPDEGKDG</sequence>
<feature type="compositionally biased region" description="Basic and acidic residues" evidence="1">
    <location>
        <begin position="226"/>
        <end position="240"/>
    </location>
</feature>
<dbReference type="Gene3D" id="1.20.120.330">
    <property type="entry name" value="Nucleotidyltransferases domain 2"/>
    <property type="match status" value="1"/>
</dbReference>
<reference evidence="2" key="1">
    <citation type="submission" date="2019-03" db="EMBL/GenBank/DDBJ databases">
        <title>Lake Tanganyika Metagenome-Assembled Genomes (MAGs).</title>
        <authorList>
            <person name="Tran P."/>
        </authorList>
    </citation>
    <scope>NUCLEOTIDE SEQUENCE</scope>
    <source>
        <strain evidence="2">M_DeepCast_400m_m2_100</strain>
    </source>
</reference>
<comment type="caution">
    <text evidence="2">The sequence shown here is derived from an EMBL/GenBank/DDBJ whole genome shotgun (WGS) entry which is preliminary data.</text>
</comment>
<dbReference type="EMBL" id="VGIY01000128">
    <property type="protein sequence ID" value="MBM3317461.1"/>
    <property type="molecule type" value="Genomic_DNA"/>
</dbReference>
<dbReference type="AlphaFoldDB" id="A0A938BR42"/>
<gene>
    <name evidence="2" type="ORF">FJY75_06370</name>
</gene>
<feature type="region of interest" description="Disordered" evidence="1">
    <location>
        <begin position="152"/>
        <end position="279"/>
    </location>
</feature>
<accession>A0A938BR42</accession>
<evidence type="ECO:0000313" key="3">
    <source>
        <dbReference type="Proteomes" id="UP000748308"/>
    </source>
</evidence>
<name>A0A938BR42_UNCEI</name>
<evidence type="ECO:0000313" key="2">
    <source>
        <dbReference type="EMBL" id="MBM3317461.1"/>
    </source>
</evidence>
<protein>
    <submittedName>
        <fullName evidence="2">HEPN domain-containing protein</fullName>
    </submittedName>
</protein>
<feature type="compositionally biased region" description="Basic and acidic residues" evidence="1">
    <location>
        <begin position="157"/>
        <end position="173"/>
    </location>
</feature>
<organism evidence="2 3">
    <name type="scientific">Eiseniibacteriota bacterium</name>
    <dbReference type="NCBI Taxonomy" id="2212470"/>
    <lineage>
        <taxon>Bacteria</taxon>
        <taxon>Candidatus Eiseniibacteriota</taxon>
    </lineage>
</organism>
<evidence type="ECO:0000256" key="1">
    <source>
        <dbReference type="SAM" id="MobiDB-lite"/>
    </source>
</evidence>
<proteinExistence type="predicted"/>